<dbReference type="Pfam" id="PF02687">
    <property type="entry name" value="FtsX"/>
    <property type="match status" value="1"/>
</dbReference>
<dbReference type="PANTHER" id="PTHR30572:SF4">
    <property type="entry name" value="ABC TRANSPORTER PERMEASE YTRF"/>
    <property type="match status" value="1"/>
</dbReference>
<reference evidence="10 11" key="1">
    <citation type="submission" date="2016-11" db="EMBL/GenBank/DDBJ databases">
        <authorList>
            <person name="Jaros S."/>
            <person name="Januszkiewicz K."/>
            <person name="Wedrychowicz H."/>
        </authorList>
    </citation>
    <scope>NUCLEOTIDE SEQUENCE [LARGE SCALE GENOMIC DNA]</scope>
    <source>
        <strain evidence="10 11">DSM 6191</strain>
    </source>
</reference>
<sequence length="390" mass="41786">MRISKLIRISLASVWSNKMRSFLTMLGIIIGISSVSILVGIGEGTKKQVTEQIESLGTNLITVSITGNRTKAITNEELEELKTKPGIKEIAPALSQGNVNVKAGTISKTTTLEASTANYADIRKLAVASGRFINDNDDENRYKVAVIGSETATNLFSTTNVVGKTMYISGIEFKIIGVLESQGTSATGSSDDRVIIPLQTAQRLLQTTTVKTFYAEATDKDSVSEAISYLTLFLNKKYNNNSNSYRIMDQTSLLETASSTTSSLTTMLGGIAAISLVVGGIGIMNIMLVSVIERTREIGIRKAIGAKRGVILTQFLIEAATISTLGGIFGVLIGFLGAYVAQNFFNLSVSISNNIVIGAFIFSFLVGVVFGIYPANKASKLNPIDALRFE</sequence>
<evidence type="ECO:0000259" key="9">
    <source>
        <dbReference type="Pfam" id="PF12704"/>
    </source>
</evidence>
<accession>A0A1M5YEJ0</accession>
<dbReference type="PANTHER" id="PTHR30572">
    <property type="entry name" value="MEMBRANE COMPONENT OF TRANSPORTER-RELATED"/>
    <property type="match status" value="1"/>
</dbReference>
<dbReference type="InterPro" id="IPR003838">
    <property type="entry name" value="ABC3_permease_C"/>
</dbReference>
<protein>
    <submittedName>
        <fullName evidence="10">Putative ABC transport system permease protein</fullName>
    </submittedName>
</protein>
<dbReference type="InterPro" id="IPR050250">
    <property type="entry name" value="Macrolide_Exporter_MacB"/>
</dbReference>
<keyword evidence="2" id="KW-1003">Cell membrane</keyword>
<dbReference type="GO" id="GO:0005886">
    <property type="term" value="C:plasma membrane"/>
    <property type="evidence" value="ECO:0007669"/>
    <property type="project" value="UniProtKB-SubCell"/>
</dbReference>
<evidence type="ECO:0000313" key="10">
    <source>
        <dbReference type="EMBL" id="SHI10470.1"/>
    </source>
</evidence>
<feature type="transmembrane region" description="Helical" evidence="7">
    <location>
        <begin position="267"/>
        <end position="289"/>
    </location>
</feature>
<proteinExistence type="inferred from homology"/>
<dbReference type="GO" id="GO:0022857">
    <property type="term" value="F:transmembrane transporter activity"/>
    <property type="evidence" value="ECO:0007669"/>
    <property type="project" value="TreeGrafter"/>
</dbReference>
<dbReference type="AlphaFoldDB" id="A0A1M5YEJ0"/>
<feature type="transmembrane region" description="Helical" evidence="7">
    <location>
        <begin position="21"/>
        <end position="42"/>
    </location>
</feature>
<gene>
    <name evidence="10" type="ORF">SAMN02745941_01933</name>
</gene>
<feature type="transmembrane region" description="Helical" evidence="7">
    <location>
        <begin position="310"/>
        <end position="339"/>
    </location>
</feature>
<dbReference type="RefSeq" id="WP_073018975.1">
    <property type="nucleotide sequence ID" value="NZ_FQXU01000006.1"/>
</dbReference>
<dbReference type="InterPro" id="IPR025857">
    <property type="entry name" value="MacB_PCD"/>
</dbReference>
<evidence type="ECO:0000256" key="5">
    <source>
        <dbReference type="ARBA" id="ARBA00023136"/>
    </source>
</evidence>
<name>A0A1M5YEJ0_9CLOT</name>
<comment type="similarity">
    <text evidence="6">Belongs to the ABC-4 integral membrane protein family.</text>
</comment>
<evidence type="ECO:0000259" key="8">
    <source>
        <dbReference type="Pfam" id="PF02687"/>
    </source>
</evidence>
<evidence type="ECO:0000313" key="11">
    <source>
        <dbReference type="Proteomes" id="UP000184241"/>
    </source>
</evidence>
<feature type="domain" description="ABC3 transporter permease C-terminal" evidence="8">
    <location>
        <begin position="271"/>
        <end position="383"/>
    </location>
</feature>
<dbReference type="Proteomes" id="UP000184241">
    <property type="component" value="Unassembled WGS sequence"/>
</dbReference>
<evidence type="ECO:0000256" key="4">
    <source>
        <dbReference type="ARBA" id="ARBA00022989"/>
    </source>
</evidence>
<feature type="domain" description="MacB-like periplasmic core" evidence="9">
    <location>
        <begin position="21"/>
        <end position="228"/>
    </location>
</feature>
<keyword evidence="3 7" id="KW-0812">Transmembrane</keyword>
<evidence type="ECO:0000256" key="6">
    <source>
        <dbReference type="ARBA" id="ARBA00038076"/>
    </source>
</evidence>
<evidence type="ECO:0000256" key="1">
    <source>
        <dbReference type="ARBA" id="ARBA00004651"/>
    </source>
</evidence>
<evidence type="ECO:0000256" key="7">
    <source>
        <dbReference type="SAM" id="Phobius"/>
    </source>
</evidence>
<dbReference type="Pfam" id="PF12704">
    <property type="entry name" value="MacB_PCD"/>
    <property type="match status" value="1"/>
</dbReference>
<evidence type="ECO:0000256" key="2">
    <source>
        <dbReference type="ARBA" id="ARBA00022475"/>
    </source>
</evidence>
<keyword evidence="4 7" id="KW-1133">Transmembrane helix</keyword>
<feature type="transmembrane region" description="Helical" evidence="7">
    <location>
        <begin position="351"/>
        <end position="373"/>
    </location>
</feature>
<dbReference type="EMBL" id="FQXU01000006">
    <property type="protein sequence ID" value="SHI10470.1"/>
    <property type="molecule type" value="Genomic_DNA"/>
</dbReference>
<keyword evidence="5 7" id="KW-0472">Membrane</keyword>
<evidence type="ECO:0000256" key="3">
    <source>
        <dbReference type="ARBA" id="ARBA00022692"/>
    </source>
</evidence>
<comment type="subcellular location">
    <subcellularLocation>
        <location evidence="1">Cell membrane</location>
        <topology evidence="1">Multi-pass membrane protein</topology>
    </subcellularLocation>
</comment>
<organism evidence="10 11">
    <name type="scientific">Clostridium intestinale DSM 6191</name>
    <dbReference type="NCBI Taxonomy" id="1121320"/>
    <lineage>
        <taxon>Bacteria</taxon>
        <taxon>Bacillati</taxon>
        <taxon>Bacillota</taxon>
        <taxon>Clostridia</taxon>
        <taxon>Eubacteriales</taxon>
        <taxon>Clostridiaceae</taxon>
        <taxon>Clostridium</taxon>
    </lineage>
</organism>